<protein>
    <submittedName>
        <fullName evidence="1">Uncharacterized protein</fullName>
    </submittedName>
</protein>
<proteinExistence type="predicted"/>
<dbReference type="SUPFAM" id="SSF52309">
    <property type="entry name" value="N-(deoxy)ribosyltransferase-like"/>
    <property type="match status" value="1"/>
</dbReference>
<dbReference type="GeneID" id="55603540"/>
<dbReference type="RefSeq" id="YP_009833485.1">
    <property type="nucleotide sequence ID" value="NC_048664.1"/>
</dbReference>
<organism evidence="1 2">
    <name type="scientific">Cronobacter phage vB_CsaP_009</name>
    <dbReference type="NCBI Taxonomy" id="2699738"/>
    <lineage>
        <taxon>Viruses</taxon>
        <taxon>Duplodnaviria</taxon>
        <taxon>Heunggongvirae</taxon>
        <taxon>Uroviricota</taxon>
        <taxon>Caudoviricetes</taxon>
        <taxon>Grimontviridae</taxon>
        <taxon>Privateervirus</taxon>
        <taxon>Privateervirus pv009</taxon>
    </lineage>
</organism>
<evidence type="ECO:0000313" key="1">
    <source>
        <dbReference type="EMBL" id="BBU72752.1"/>
    </source>
</evidence>
<dbReference type="Proteomes" id="UP000479051">
    <property type="component" value="Segment"/>
</dbReference>
<evidence type="ECO:0000313" key="2">
    <source>
        <dbReference type="Proteomes" id="UP000479051"/>
    </source>
</evidence>
<dbReference type="Gene3D" id="3.40.50.450">
    <property type="match status" value="1"/>
</dbReference>
<dbReference type="EMBL" id="LC519601">
    <property type="protein sequence ID" value="BBU72752.1"/>
    <property type="molecule type" value="Genomic_DNA"/>
</dbReference>
<dbReference type="KEGG" id="vg:55603540"/>
<keyword evidence="2" id="KW-1185">Reference proteome</keyword>
<name>A0A679FI14_9CAUD</name>
<reference evidence="1 2" key="1">
    <citation type="submission" date="2020-01" db="EMBL/GenBank/DDBJ databases">
        <title>Isolation, characterization and genomic analysis of a lytic bacteriophage vB_CsaP_009 infecting Cronobacter.</title>
        <authorList>
            <person name="Soleimani-Delfan A."/>
            <person name="Shahin K."/>
            <person name="Barazandeh M."/>
            <person name="Komijani M."/>
        </authorList>
    </citation>
    <scope>NUCLEOTIDE SEQUENCE [LARGE SCALE GENOMIC DNA]</scope>
</reference>
<sequence length="186" mass="21071">MKKVYIAGHCLTVGSQLQRNQEKEMIHQLGHELYNPMDNKEINDKKNAVQDGLAERIVKHDTNAIMWADTILIEPLPEALGTHVELGQIKGMKDLSLLIDIVLKDDEIDSDHKLRIIKKLTDNVLDKEVIAHYGDIRRVKGITESEDRRSLGINQYVYGTVLQLTNGKGFTEQEDLREAVGTAEPF</sequence>
<accession>A0A679FI14</accession>